<dbReference type="InterPro" id="IPR036005">
    <property type="entry name" value="Creatinase/aminopeptidase-like"/>
</dbReference>
<organism evidence="1 2">
    <name type="scientific">Cystobacter fuscus (strain ATCC 25194 / DSM 2262 / NBRC 100088 / M29)</name>
    <dbReference type="NCBI Taxonomy" id="1242864"/>
    <lineage>
        <taxon>Bacteria</taxon>
        <taxon>Pseudomonadati</taxon>
        <taxon>Myxococcota</taxon>
        <taxon>Myxococcia</taxon>
        <taxon>Myxococcales</taxon>
        <taxon>Cystobacterineae</taxon>
        <taxon>Archangiaceae</taxon>
        <taxon>Cystobacter</taxon>
    </lineage>
</organism>
<accession>S9P3F6</accession>
<sequence length="37" mass="4170">MSDWTALTVDNKLSAYFEHAVLITEGGPEFLTRRRSG</sequence>
<reference evidence="1" key="1">
    <citation type="submission" date="2013-05" db="EMBL/GenBank/DDBJ databases">
        <title>Genome assembly of Cystobacter fuscus DSM 2262.</title>
        <authorList>
            <person name="Sharma G."/>
            <person name="Khatri I."/>
            <person name="Kaur C."/>
            <person name="Mayilraj S."/>
            <person name="Subramanian S."/>
        </authorList>
    </citation>
    <scope>NUCLEOTIDE SEQUENCE [LARGE SCALE GENOMIC DNA]</scope>
    <source>
        <strain evidence="1">DSM 2262</strain>
    </source>
</reference>
<gene>
    <name evidence="1" type="ORF">D187_004815</name>
</gene>
<comment type="caution">
    <text evidence="1">The sequence shown here is derived from an EMBL/GenBank/DDBJ whole genome shotgun (WGS) entry which is preliminary data.</text>
</comment>
<protein>
    <recommendedName>
        <fullName evidence="3">Methionine aminopeptidase</fullName>
    </recommendedName>
</protein>
<dbReference type="Proteomes" id="UP000011682">
    <property type="component" value="Unassembled WGS sequence"/>
</dbReference>
<name>S9P3F6_CYSF2</name>
<evidence type="ECO:0008006" key="3">
    <source>
        <dbReference type="Google" id="ProtNLM"/>
    </source>
</evidence>
<dbReference type="Gene3D" id="3.90.230.10">
    <property type="entry name" value="Creatinase/methionine aminopeptidase superfamily"/>
    <property type="match status" value="1"/>
</dbReference>
<proteinExistence type="predicted"/>
<dbReference type="SUPFAM" id="SSF55920">
    <property type="entry name" value="Creatinase/aminopeptidase"/>
    <property type="match status" value="1"/>
</dbReference>
<keyword evidence="2" id="KW-1185">Reference proteome</keyword>
<dbReference type="AlphaFoldDB" id="S9P3F6"/>
<evidence type="ECO:0000313" key="1">
    <source>
        <dbReference type="EMBL" id="EPX57676.1"/>
    </source>
</evidence>
<evidence type="ECO:0000313" key="2">
    <source>
        <dbReference type="Proteomes" id="UP000011682"/>
    </source>
</evidence>
<dbReference type="EMBL" id="ANAH02000033">
    <property type="protein sequence ID" value="EPX57676.1"/>
    <property type="molecule type" value="Genomic_DNA"/>
</dbReference>